<dbReference type="EMBL" id="VSIV01000007">
    <property type="protein sequence ID" value="TYB36969.1"/>
    <property type="molecule type" value="Genomic_DNA"/>
</dbReference>
<dbReference type="Proteomes" id="UP000323337">
    <property type="component" value="Unassembled WGS sequence"/>
</dbReference>
<sequence>MIFIRETTRGRSIPALFLVIFVLITIIIGCSDSDDDDSPNSINNSTPSVSISTYQESLEANNQIDMSTLAQNPTPYIPPQCYTKVLDENEQAHNPCYTCHINGKHPNPVDDRFLQSEYSLPPEVSFNPWANFFKNRQTELSKITDSEILTYVRTSNYLAANNTIKIAEELPEEWPGYRPDCYFNFDENGFDINPNTGEMTGWRAFRYQPFLGTFWPTNGSFDDVLIRLPEIFRVDVNERLSTEVYKYNLAVVEALIKQTSINTEPINEQLTNCDLDGNGIIQTAEKIDWTSLNNCTSHFAGAAGELEKSGEISFYPGLYPKSTEFLHSLRYIDWEDTSNTPSMAERFKELRYMRKVQYLPAEALQDLYNQDQFEDADTDESSLDKYFGDFSTGIYTDQGWVLQGFIEDKNGELRPQTKEESVYCVGCHSNIGAISDGTFALPRKFDTDNGWKHWSQVGLQGVDDQTVYYEKFGEVKEYAFYLKQNGYGDEFRENEEVREKFFTENGELDQDMISQMEDNITVLLYPSKERALRL</sequence>
<proteinExistence type="predicted"/>
<evidence type="ECO:0000313" key="3">
    <source>
        <dbReference type="Proteomes" id="UP000323337"/>
    </source>
</evidence>
<protein>
    <recommendedName>
        <fullName evidence="4">Lipoprotein</fullName>
    </recommendedName>
</protein>
<feature type="transmembrane region" description="Helical" evidence="1">
    <location>
        <begin position="12"/>
        <end position="29"/>
    </location>
</feature>
<keyword evidence="1" id="KW-0812">Transmembrane</keyword>
<organism evidence="2 3">
    <name type="scientific">Flexistipes sinusarabici</name>
    <dbReference type="NCBI Taxonomy" id="2352"/>
    <lineage>
        <taxon>Bacteria</taxon>
        <taxon>Pseudomonadati</taxon>
        <taxon>Deferribacterota</taxon>
        <taxon>Deferribacteres</taxon>
        <taxon>Deferribacterales</taxon>
        <taxon>Flexistipitaceae</taxon>
        <taxon>Flexistipes</taxon>
    </lineage>
</organism>
<gene>
    <name evidence="2" type="ORF">FXF49_00380</name>
</gene>
<reference evidence="2 3" key="1">
    <citation type="submission" date="2019-08" db="EMBL/GenBank/DDBJ databases">
        <title>Genomic characterization of a novel candidate phylum (ARYD3) from a high temperature, high salinity tertiary oil reservoir in north central Oklahoma, USA.</title>
        <authorList>
            <person name="Youssef N.H."/>
            <person name="Yadav A."/>
            <person name="Elshahed M.S."/>
        </authorList>
    </citation>
    <scope>NUCLEOTIDE SEQUENCE [LARGE SCALE GENOMIC DNA]</scope>
    <source>
        <strain evidence="2">ARYD1</strain>
    </source>
</reference>
<accession>A0A5D0MXV8</accession>
<dbReference type="RefSeq" id="WP_303699931.1">
    <property type="nucleotide sequence ID" value="NZ_VSIV01000007.1"/>
</dbReference>
<dbReference type="AlphaFoldDB" id="A0A5D0MXV8"/>
<comment type="caution">
    <text evidence="2">The sequence shown here is derived from an EMBL/GenBank/DDBJ whole genome shotgun (WGS) entry which is preliminary data.</text>
</comment>
<evidence type="ECO:0000313" key="2">
    <source>
        <dbReference type="EMBL" id="TYB36969.1"/>
    </source>
</evidence>
<feature type="non-terminal residue" evidence="2">
    <location>
        <position position="534"/>
    </location>
</feature>
<dbReference type="PROSITE" id="PS51257">
    <property type="entry name" value="PROKAR_LIPOPROTEIN"/>
    <property type="match status" value="1"/>
</dbReference>
<keyword evidence="1" id="KW-0472">Membrane</keyword>
<keyword evidence="1" id="KW-1133">Transmembrane helix</keyword>
<name>A0A5D0MXV8_FLESI</name>
<evidence type="ECO:0008006" key="4">
    <source>
        <dbReference type="Google" id="ProtNLM"/>
    </source>
</evidence>
<evidence type="ECO:0000256" key="1">
    <source>
        <dbReference type="SAM" id="Phobius"/>
    </source>
</evidence>